<feature type="chain" id="PRO_5041211801" evidence="2">
    <location>
        <begin position="23"/>
        <end position="112"/>
    </location>
</feature>
<evidence type="ECO:0000313" key="4">
    <source>
        <dbReference type="Proteomes" id="UP001176960"/>
    </source>
</evidence>
<accession>A0AA35VBV3</accession>
<organism evidence="3 4">
    <name type="scientific">Brytella acorum</name>
    <dbReference type="NCBI Taxonomy" id="2959299"/>
    <lineage>
        <taxon>Bacteria</taxon>
        <taxon>Pseudomonadati</taxon>
        <taxon>Pseudomonadota</taxon>
        <taxon>Alphaproteobacteria</taxon>
        <taxon>Acetobacterales</taxon>
        <taxon>Acetobacteraceae</taxon>
        <taxon>Brytella</taxon>
    </lineage>
</organism>
<feature type="compositionally biased region" description="Low complexity" evidence="1">
    <location>
        <begin position="52"/>
        <end position="63"/>
    </location>
</feature>
<evidence type="ECO:0000256" key="1">
    <source>
        <dbReference type="SAM" id="MobiDB-lite"/>
    </source>
</evidence>
<dbReference type="RefSeq" id="WP_289840678.1">
    <property type="nucleotide sequence ID" value="NZ_CATKSH010000014.1"/>
</dbReference>
<evidence type="ECO:0000256" key="2">
    <source>
        <dbReference type="SAM" id="SignalP"/>
    </source>
</evidence>
<protein>
    <submittedName>
        <fullName evidence="3">Uncharacterized protein</fullName>
    </submittedName>
</protein>
<feature type="signal peptide" evidence="2">
    <location>
        <begin position="1"/>
        <end position="22"/>
    </location>
</feature>
<comment type="caution">
    <text evidence="3">The sequence shown here is derived from an EMBL/GenBank/DDBJ whole genome shotgun (WGS) entry which is preliminary data.</text>
</comment>
<sequence length="112" mass="11907">MKNVGKIALTIATIALATPAIAQTNTPPAPQPDATSPAMKAEIQAQKDHPGNPTNQNTTYPNQAKEQPDPAPAAKPRHVVHTGKRSKRLPITQQDEPNRVTVPPATTDNGPR</sequence>
<reference evidence="3" key="1">
    <citation type="submission" date="2023-03" db="EMBL/GenBank/DDBJ databases">
        <authorList>
            <person name="Cleenwerck I."/>
        </authorList>
    </citation>
    <scope>NUCLEOTIDE SEQUENCE</scope>
    <source>
        <strain evidence="3">LMG 32879</strain>
    </source>
</reference>
<keyword evidence="2" id="KW-0732">Signal</keyword>
<gene>
    <name evidence="3" type="ORF">LMG32879_002234</name>
</gene>
<dbReference type="EMBL" id="CATKSH010000014">
    <property type="protein sequence ID" value="CAI9121387.1"/>
    <property type="molecule type" value="Genomic_DNA"/>
</dbReference>
<keyword evidence="4" id="KW-1185">Reference proteome</keyword>
<name>A0AA35VBV3_9PROT</name>
<dbReference type="AlphaFoldDB" id="A0AA35VBV3"/>
<proteinExistence type="predicted"/>
<dbReference type="Proteomes" id="UP001176960">
    <property type="component" value="Unassembled WGS sequence"/>
</dbReference>
<feature type="region of interest" description="Disordered" evidence="1">
    <location>
        <begin position="21"/>
        <end position="112"/>
    </location>
</feature>
<feature type="compositionally biased region" description="Basic residues" evidence="1">
    <location>
        <begin position="75"/>
        <end position="88"/>
    </location>
</feature>
<evidence type="ECO:0000313" key="3">
    <source>
        <dbReference type="EMBL" id="CAI9121387.1"/>
    </source>
</evidence>